<evidence type="ECO:0000259" key="2">
    <source>
        <dbReference type="Pfam" id="PF00534"/>
    </source>
</evidence>
<sequence length="384" mass="44339">MRIGIEAQRLFRPHKHGMDIVARELILNLQVIDKENDYFIFVKPDQDKSAIKSTANFKVVEIPGGPYPWWEQFKLPRIAKSYNCDILHCTSNTAPYYKNIPLITTLHDIIYMEGSILNLLFNKASLYQKFGNLYRRVIVSKVIKNSRRLITVSNFEKENITKYFKLKHKEIKAVHNGVNKTFTVNMDADHIERVKSKYKLPENYFLHIANKDPRKNTKKVLIAFKDFLERTTSKQKLLMLGCKDADLKISLNDIGAIDLYNHIILTGYVSDEDLPVIYKLSQLFLFPSLREGFGIPIIEAMACGVPVITSNTSSMPEVAGNAAHLIDPNKIEDISSAMLKIVSNENYKNMLIHRGLKRSKEFSWNKMAFQVLEQYKQLYKEINT</sequence>
<proteinExistence type="predicted"/>
<dbReference type="Proteomes" id="UP000321080">
    <property type="component" value="Unassembled WGS sequence"/>
</dbReference>
<comment type="caution">
    <text evidence="4">The sequence shown here is derived from an EMBL/GenBank/DDBJ whole genome shotgun (WGS) entry which is preliminary data.</text>
</comment>
<accession>A0A5C7GER8</accession>
<protein>
    <submittedName>
        <fullName evidence="4">Glycosyltransferase family 4 protein</fullName>
    </submittedName>
</protein>
<dbReference type="FunFam" id="3.40.50.2000:FF:000119">
    <property type="entry name" value="Glycosyl transferase group 1"/>
    <property type="match status" value="1"/>
</dbReference>
<dbReference type="RefSeq" id="WP_147769675.1">
    <property type="nucleotide sequence ID" value="NZ_VRKQ01000018.1"/>
</dbReference>
<dbReference type="AlphaFoldDB" id="A0A5C7GER8"/>
<name>A0A5C7GER8_9FLAO</name>
<evidence type="ECO:0000256" key="1">
    <source>
        <dbReference type="ARBA" id="ARBA00022679"/>
    </source>
</evidence>
<dbReference type="CDD" id="cd03809">
    <property type="entry name" value="GT4_MtfB-like"/>
    <property type="match status" value="1"/>
</dbReference>
<dbReference type="PANTHER" id="PTHR46401:SF2">
    <property type="entry name" value="GLYCOSYLTRANSFERASE WBBK-RELATED"/>
    <property type="match status" value="1"/>
</dbReference>
<dbReference type="GO" id="GO:0016757">
    <property type="term" value="F:glycosyltransferase activity"/>
    <property type="evidence" value="ECO:0007669"/>
    <property type="project" value="InterPro"/>
</dbReference>
<organism evidence="4 5">
    <name type="scientific">Seonamhaeicola maritimus</name>
    <dbReference type="NCBI Taxonomy" id="2591822"/>
    <lineage>
        <taxon>Bacteria</taxon>
        <taxon>Pseudomonadati</taxon>
        <taxon>Bacteroidota</taxon>
        <taxon>Flavobacteriia</taxon>
        <taxon>Flavobacteriales</taxon>
        <taxon>Flavobacteriaceae</taxon>
    </lineage>
</organism>
<feature type="domain" description="Glycosyltransferase subfamily 4-like N-terminal" evidence="3">
    <location>
        <begin position="60"/>
        <end position="179"/>
    </location>
</feature>
<evidence type="ECO:0000313" key="5">
    <source>
        <dbReference type="Proteomes" id="UP000321080"/>
    </source>
</evidence>
<dbReference type="EMBL" id="VRKQ01000018">
    <property type="protein sequence ID" value="TXG35332.1"/>
    <property type="molecule type" value="Genomic_DNA"/>
</dbReference>
<evidence type="ECO:0000313" key="4">
    <source>
        <dbReference type="EMBL" id="TXG35332.1"/>
    </source>
</evidence>
<evidence type="ECO:0000259" key="3">
    <source>
        <dbReference type="Pfam" id="PF13439"/>
    </source>
</evidence>
<dbReference type="Pfam" id="PF13439">
    <property type="entry name" value="Glyco_transf_4"/>
    <property type="match status" value="1"/>
</dbReference>
<dbReference type="InterPro" id="IPR001296">
    <property type="entry name" value="Glyco_trans_1"/>
</dbReference>
<dbReference type="PANTHER" id="PTHR46401">
    <property type="entry name" value="GLYCOSYLTRANSFERASE WBBK-RELATED"/>
    <property type="match status" value="1"/>
</dbReference>
<dbReference type="Gene3D" id="3.40.50.2000">
    <property type="entry name" value="Glycogen Phosphorylase B"/>
    <property type="match status" value="2"/>
</dbReference>
<dbReference type="InterPro" id="IPR028098">
    <property type="entry name" value="Glyco_trans_4-like_N"/>
</dbReference>
<feature type="domain" description="Glycosyl transferase family 1" evidence="2">
    <location>
        <begin position="193"/>
        <end position="357"/>
    </location>
</feature>
<gene>
    <name evidence="4" type="ORF">FUA22_16425</name>
</gene>
<reference evidence="4 5" key="1">
    <citation type="submission" date="2019-08" db="EMBL/GenBank/DDBJ databases">
        <title>Seonamhaeicola sediminis sp. nov., isolated from marine sediment.</title>
        <authorList>
            <person name="Cao W.R."/>
        </authorList>
    </citation>
    <scope>NUCLEOTIDE SEQUENCE [LARGE SCALE GENOMIC DNA]</scope>
    <source>
        <strain evidence="4 5">1505</strain>
    </source>
</reference>
<dbReference type="OrthoDB" id="9801609at2"/>
<keyword evidence="1 4" id="KW-0808">Transferase</keyword>
<dbReference type="Pfam" id="PF00534">
    <property type="entry name" value="Glycos_transf_1"/>
    <property type="match status" value="1"/>
</dbReference>
<dbReference type="SUPFAM" id="SSF53756">
    <property type="entry name" value="UDP-Glycosyltransferase/glycogen phosphorylase"/>
    <property type="match status" value="1"/>
</dbReference>
<keyword evidence="5" id="KW-1185">Reference proteome</keyword>